<dbReference type="Proteomes" id="UP000482155">
    <property type="component" value="Unassembled WGS sequence"/>
</dbReference>
<feature type="transmembrane region" description="Helical" evidence="6">
    <location>
        <begin position="216"/>
        <end position="235"/>
    </location>
</feature>
<dbReference type="PIRSF" id="PIRSF035875">
    <property type="entry name" value="RNase_BN"/>
    <property type="match status" value="1"/>
</dbReference>
<dbReference type="AlphaFoldDB" id="A0A6B3SX26"/>
<keyword evidence="4 6" id="KW-1133">Transmembrane helix</keyword>
<evidence type="ECO:0000313" key="8">
    <source>
        <dbReference type="Proteomes" id="UP000482155"/>
    </source>
</evidence>
<feature type="transmembrane region" description="Helical" evidence="6">
    <location>
        <begin position="34"/>
        <end position="58"/>
    </location>
</feature>
<dbReference type="EMBL" id="JAAIVB010000078">
    <property type="protein sequence ID" value="NEX64065.1"/>
    <property type="molecule type" value="Genomic_DNA"/>
</dbReference>
<feature type="transmembrane region" description="Helical" evidence="6">
    <location>
        <begin position="247"/>
        <end position="268"/>
    </location>
</feature>
<feature type="transmembrane region" description="Helical" evidence="6">
    <location>
        <begin position="188"/>
        <end position="204"/>
    </location>
</feature>
<evidence type="ECO:0000256" key="3">
    <source>
        <dbReference type="ARBA" id="ARBA00022692"/>
    </source>
</evidence>
<name>A0A6B3SX26_9BURK</name>
<feature type="transmembrane region" description="Helical" evidence="6">
    <location>
        <begin position="95"/>
        <end position="118"/>
    </location>
</feature>
<reference evidence="7 8" key="1">
    <citation type="submission" date="2020-02" db="EMBL/GenBank/DDBJ databases">
        <authorList>
            <person name="Kim M.K."/>
        </authorList>
    </citation>
    <scope>NUCLEOTIDE SEQUENCE [LARGE SCALE GENOMIC DNA]</scope>
    <source>
        <strain evidence="7 8">17J57-3</strain>
    </source>
</reference>
<proteinExistence type="predicted"/>
<evidence type="ECO:0000256" key="6">
    <source>
        <dbReference type="SAM" id="Phobius"/>
    </source>
</evidence>
<keyword evidence="3 6" id="KW-0812">Transmembrane</keyword>
<keyword evidence="2" id="KW-1003">Cell membrane</keyword>
<protein>
    <submittedName>
        <fullName evidence="7">YihY/virulence factor BrkB family protein</fullName>
    </submittedName>
</protein>
<keyword evidence="5 6" id="KW-0472">Membrane</keyword>
<sequence length="294" mass="32267">MKLPGLRGLGSWTLLKTSIKEFIDDDMPTYASALAYQILFSIFPFAIFLVALISTLHLPDFMLWLRQQAAVFLPAQAFTQVNTVLDQLQQPQGGLLSLGAVIALWTASAAVRAIMNAFNAAYGVKEERPWWVIYPLSLLYTVLMAVLLMAAAALLLIGPKAMNWLAGQIGIEKIVVAIWAWLRWPVAVLLLSMTAAIVYYAAPAKQPNFRFITPGAVLSVLIWIVASLGFSAYVGNFGNYNAMYGSIGSIIVLLLYFFISSAVLLFGAEMNAVIERHSPDGFIHEPKPNDPVRA</sequence>
<evidence type="ECO:0000256" key="2">
    <source>
        <dbReference type="ARBA" id="ARBA00022475"/>
    </source>
</evidence>
<evidence type="ECO:0000256" key="5">
    <source>
        <dbReference type="ARBA" id="ARBA00023136"/>
    </source>
</evidence>
<feature type="transmembrane region" description="Helical" evidence="6">
    <location>
        <begin position="138"/>
        <end position="157"/>
    </location>
</feature>
<evidence type="ECO:0000256" key="4">
    <source>
        <dbReference type="ARBA" id="ARBA00022989"/>
    </source>
</evidence>
<dbReference type="PANTHER" id="PTHR30213">
    <property type="entry name" value="INNER MEMBRANE PROTEIN YHJD"/>
    <property type="match status" value="1"/>
</dbReference>
<dbReference type="NCBIfam" id="TIGR00765">
    <property type="entry name" value="yihY_not_rbn"/>
    <property type="match status" value="1"/>
</dbReference>
<dbReference type="InterPro" id="IPR017039">
    <property type="entry name" value="Virul_fac_BrkB"/>
</dbReference>
<comment type="caution">
    <text evidence="7">The sequence shown here is derived from an EMBL/GenBank/DDBJ whole genome shotgun (WGS) entry which is preliminary data.</text>
</comment>
<evidence type="ECO:0000256" key="1">
    <source>
        <dbReference type="ARBA" id="ARBA00004651"/>
    </source>
</evidence>
<gene>
    <name evidence="7" type="ORF">G3574_23525</name>
</gene>
<organism evidence="7 8">
    <name type="scientific">Noviherbaspirillum galbum</name>
    <dbReference type="NCBI Taxonomy" id="2709383"/>
    <lineage>
        <taxon>Bacteria</taxon>
        <taxon>Pseudomonadati</taxon>
        <taxon>Pseudomonadota</taxon>
        <taxon>Betaproteobacteria</taxon>
        <taxon>Burkholderiales</taxon>
        <taxon>Oxalobacteraceae</taxon>
        <taxon>Noviherbaspirillum</taxon>
    </lineage>
</organism>
<dbReference type="Pfam" id="PF03631">
    <property type="entry name" value="Virul_fac_BrkB"/>
    <property type="match status" value="1"/>
</dbReference>
<evidence type="ECO:0000313" key="7">
    <source>
        <dbReference type="EMBL" id="NEX64065.1"/>
    </source>
</evidence>
<keyword evidence="8" id="KW-1185">Reference proteome</keyword>
<dbReference type="GO" id="GO:0005886">
    <property type="term" value="C:plasma membrane"/>
    <property type="evidence" value="ECO:0007669"/>
    <property type="project" value="UniProtKB-SubCell"/>
</dbReference>
<accession>A0A6B3SX26</accession>
<dbReference type="PANTHER" id="PTHR30213:SF0">
    <property type="entry name" value="UPF0761 MEMBRANE PROTEIN YIHY"/>
    <property type="match status" value="1"/>
</dbReference>
<comment type="subcellular location">
    <subcellularLocation>
        <location evidence="1">Cell membrane</location>
        <topology evidence="1">Multi-pass membrane protein</topology>
    </subcellularLocation>
</comment>